<proteinExistence type="predicted"/>
<keyword evidence="8" id="KW-1185">Reference proteome</keyword>
<feature type="transmembrane region" description="Helical" evidence="5">
    <location>
        <begin position="215"/>
        <end position="233"/>
    </location>
</feature>
<organism evidence="7 8">
    <name type="scientific">Anatilimnocola aggregata</name>
    <dbReference type="NCBI Taxonomy" id="2528021"/>
    <lineage>
        <taxon>Bacteria</taxon>
        <taxon>Pseudomonadati</taxon>
        <taxon>Planctomycetota</taxon>
        <taxon>Planctomycetia</taxon>
        <taxon>Pirellulales</taxon>
        <taxon>Pirellulaceae</taxon>
        <taxon>Anatilimnocola</taxon>
    </lineage>
</organism>
<feature type="transmembrane region" description="Helical" evidence="5">
    <location>
        <begin position="239"/>
        <end position="257"/>
    </location>
</feature>
<accession>A0A517YBU8</accession>
<evidence type="ECO:0000256" key="1">
    <source>
        <dbReference type="ARBA" id="ARBA00004141"/>
    </source>
</evidence>
<dbReference type="InterPro" id="IPR036259">
    <property type="entry name" value="MFS_trans_sf"/>
</dbReference>
<evidence type="ECO:0000256" key="2">
    <source>
        <dbReference type="ARBA" id="ARBA00022692"/>
    </source>
</evidence>
<evidence type="ECO:0000313" key="8">
    <source>
        <dbReference type="Proteomes" id="UP000315017"/>
    </source>
</evidence>
<comment type="subcellular location">
    <subcellularLocation>
        <location evidence="1">Membrane</location>
        <topology evidence="1">Multi-pass membrane protein</topology>
    </subcellularLocation>
</comment>
<dbReference type="EMBL" id="CP036274">
    <property type="protein sequence ID" value="QDU27715.1"/>
    <property type="molecule type" value="Genomic_DNA"/>
</dbReference>
<evidence type="ECO:0000256" key="5">
    <source>
        <dbReference type="SAM" id="Phobius"/>
    </source>
</evidence>
<evidence type="ECO:0000256" key="4">
    <source>
        <dbReference type="ARBA" id="ARBA00023136"/>
    </source>
</evidence>
<evidence type="ECO:0000256" key="3">
    <source>
        <dbReference type="ARBA" id="ARBA00022989"/>
    </source>
</evidence>
<dbReference type="Proteomes" id="UP000315017">
    <property type="component" value="Chromosome"/>
</dbReference>
<name>A0A517YBU8_9BACT</name>
<dbReference type="SUPFAM" id="SSF103473">
    <property type="entry name" value="MFS general substrate transporter"/>
    <property type="match status" value="1"/>
</dbReference>
<dbReference type="OrthoDB" id="9773404at2"/>
<dbReference type="PANTHER" id="PTHR11662">
    <property type="entry name" value="SOLUTE CARRIER FAMILY 17"/>
    <property type="match status" value="1"/>
</dbReference>
<protein>
    <submittedName>
        <fullName evidence="7">Putative sulfoacetate transporter SauU</fullName>
    </submittedName>
</protein>
<dbReference type="Gene3D" id="1.20.1250.20">
    <property type="entry name" value="MFS general substrate transporter like domains"/>
    <property type="match status" value="2"/>
</dbReference>
<feature type="transmembrane region" description="Helical" evidence="5">
    <location>
        <begin position="165"/>
        <end position="187"/>
    </location>
</feature>
<dbReference type="GO" id="GO:0022857">
    <property type="term" value="F:transmembrane transporter activity"/>
    <property type="evidence" value="ECO:0007669"/>
    <property type="project" value="InterPro"/>
</dbReference>
<keyword evidence="4 5" id="KW-0472">Membrane</keyword>
<dbReference type="InterPro" id="IPR050382">
    <property type="entry name" value="MFS_Na/Anion_cotransporter"/>
</dbReference>
<reference evidence="7 8" key="1">
    <citation type="submission" date="2019-02" db="EMBL/GenBank/DDBJ databases">
        <title>Deep-cultivation of Planctomycetes and their phenomic and genomic characterization uncovers novel biology.</title>
        <authorList>
            <person name="Wiegand S."/>
            <person name="Jogler M."/>
            <person name="Boedeker C."/>
            <person name="Pinto D."/>
            <person name="Vollmers J."/>
            <person name="Rivas-Marin E."/>
            <person name="Kohn T."/>
            <person name="Peeters S.H."/>
            <person name="Heuer A."/>
            <person name="Rast P."/>
            <person name="Oberbeckmann S."/>
            <person name="Bunk B."/>
            <person name="Jeske O."/>
            <person name="Meyerdierks A."/>
            <person name="Storesund J.E."/>
            <person name="Kallscheuer N."/>
            <person name="Luecker S."/>
            <person name="Lage O.M."/>
            <person name="Pohl T."/>
            <person name="Merkel B.J."/>
            <person name="Hornburger P."/>
            <person name="Mueller R.-W."/>
            <person name="Bruemmer F."/>
            <person name="Labrenz M."/>
            <person name="Spormann A.M."/>
            <person name="Op den Camp H."/>
            <person name="Overmann J."/>
            <person name="Amann R."/>
            <person name="Jetten M.S.M."/>
            <person name="Mascher T."/>
            <person name="Medema M.H."/>
            <person name="Devos D.P."/>
            <person name="Kaster A.-K."/>
            <person name="Ovreas L."/>
            <person name="Rohde M."/>
            <person name="Galperin M.Y."/>
            <person name="Jogler C."/>
        </authorList>
    </citation>
    <scope>NUCLEOTIDE SEQUENCE [LARGE SCALE GENOMIC DNA]</scope>
    <source>
        <strain evidence="7 8">ETA_A8</strain>
    </source>
</reference>
<dbReference type="InterPro" id="IPR020846">
    <property type="entry name" value="MFS_dom"/>
</dbReference>
<dbReference type="GO" id="GO:0016020">
    <property type="term" value="C:membrane"/>
    <property type="evidence" value="ECO:0007669"/>
    <property type="project" value="UniProtKB-SubCell"/>
</dbReference>
<keyword evidence="2 5" id="KW-0812">Transmembrane</keyword>
<feature type="transmembrane region" description="Helical" evidence="5">
    <location>
        <begin position="480"/>
        <end position="499"/>
    </location>
</feature>
<evidence type="ECO:0000313" key="7">
    <source>
        <dbReference type="EMBL" id="QDU27715.1"/>
    </source>
</evidence>
<dbReference type="PROSITE" id="PS50850">
    <property type="entry name" value="MFS"/>
    <property type="match status" value="1"/>
</dbReference>
<feature type="domain" description="Major facilitator superfamily (MFS) profile" evidence="6">
    <location>
        <begin position="65"/>
        <end position="504"/>
    </location>
</feature>
<evidence type="ECO:0000259" key="6">
    <source>
        <dbReference type="PROSITE" id="PS50850"/>
    </source>
</evidence>
<feature type="transmembrane region" description="Helical" evidence="5">
    <location>
        <begin position="103"/>
        <end position="123"/>
    </location>
</feature>
<feature type="transmembrane region" description="Helical" evidence="5">
    <location>
        <begin position="63"/>
        <end position="83"/>
    </location>
</feature>
<dbReference type="AlphaFoldDB" id="A0A517YBU8"/>
<dbReference type="KEGG" id="aagg:ETAA8_28040"/>
<feature type="transmembrane region" description="Helical" evidence="5">
    <location>
        <begin position="436"/>
        <end position="459"/>
    </location>
</feature>
<dbReference type="PANTHER" id="PTHR11662:SF399">
    <property type="entry name" value="FI19708P1-RELATED"/>
    <property type="match status" value="1"/>
</dbReference>
<dbReference type="InterPro" id="IPR011701">
    <property type="entry name" value="MFS"/>
</dbReference>
<sequence length="512" mass="55314">MISFGRGCESNEVLLDRVKGKRILGEPLTRCQHLDRENPLAKTCLMDETTSAEPPPQPTRVRWLILLLSCGASFLLYLHRYTWNFVNPKLQGQFNLSHSQTEFLFSLFYYTYAAGQIPSGMIIDRFGPRWFLTFSILFWSLAMAALVGVSWLLGGGSSTGNLTMVIVLIGGARLLFGAAQAGCYPALTKASKVWFSPVGRTALQGLIASTAGRSGAALSSIIFGTIMMGWLGLSWQTGLLILSAVGLLYGLLFWLGYGDSPAADARVNEAERIIIRGPEELTPANAATQPAMLPWGNALRSTSLRWFICQQFCDAGSDVAFVSLIGKYFLQSRGLDLSQTGILAALPLIGGALGGLAGGALNEVSIHLSGSRRWGRSGVGFVGKVVGCLMLLTVTQQESATVAAFMLMFAKFFGDWSQPTVWGTCTDMGGRYSATVFSIINTSGTVGGVVMPLVFGRLLDVFTREVLVDDKLTKITSWDPLFYLLAGMYLASGLCWLMVDCTKSLENVAAAK</sequence>
<feature type="transmembrane region" description="Helical" evidence="5">
    <location>
        <begin position="130"/>
        <end position="153"/>
    </location>
</feature>
<dbReference type="Pfam" id="PF07690">
    <property type="entry name" value="MFS_1"/>
    <property type="match status" value="1"/>
</dbReference>
<gene>
    <name evidence="7" type="primary">sauU_1</name>
    <name evidence="7" type="ORF">ETAA8_28040</name>
</gene>
<keyword evidence="3 5" id="KW-1133">Transmembrane helix</keyword>